<dbReference type="PROSITE" id="PS50977">
    <property type="entry name" value="HTH_TETR_2"/>
    <property type="match status" value="1"/>
</dbReference>
<dbReference type="SUPFAM" id="SSF46689">
    <property type="entry name" value="Homeodomain-like"/>
    <property type="match status" value="1"/>
</dbReference>
<evidence type="ECO:0000256" key="1">
    <source>
        <dbReference type="ARBA" id="ARBA00022491"/>
    </source>
</evidence>
<gene>
    <name evidence="7" type="ORF">SAMN04489812_2581</name>
</gene>
<dbReference type="RefSeq" id="WP_091525345.1">
    <property type="nucleotide sequence ID" value="NZ_LT629772.1"/>
</dbReference>
<accession>A0A1H1TZJ7</accession>
<evidence type="ECO:0000256" key="5">
    <source>
        <dbReference type="PROSITE-ProRule" id="PRU00335"/>
    </source>
</evidence>
<keyword evidence="4" id="KW-0804">Transcription</keyword>
<dbReference type="STRING" id="630515.SAMN04489812_2581"/>
<dbReference type="InterPro" id="IPR050109">
    <property type="entry name" value="HTH-type_TetR-like_transc_reg"/>
</dbReference>
<sequence>MTSRLSPAQRREQIVRAARSAIAQRGLAATALRDIAAAAGVSIGTVTYHFASTDEILRAVVIAESERFYGDVITAADAEPDARRALQLIIEPLFGDSADVQAHWRIWADYWAIVARRPEIAGAYAMRIRSWEACCVRIITRGVDDGTFRTVDPDETALKLAAYSDGLGTQLAQDAQGITTEAARNWMFELIDLLLGPRAGHLDDR</sequence>
<evidence type="ECO:0000256" key="2">
    <source>
        <dbReference type="ARBA" id="ARBA00023015"/>
    </source>
</evidence>
<keyword evidence="1" id="KW-0678">Repressor</keyword>
<proteinExistence type="predicted"/>
<dbReference type="Pfam" id="PF00440">
    <property type="entry name" value="TetR_N"/>
    <property type="match status" value="1"/>
</dbReference>
<evidence type="ECO:0000256" key="4">
    <source>
        <dbReference type="ARBA" id="ARBA00023163"/>
    </source>
</evidence>
<evidence type="ECO:0000256" key="3">
    <source>
        <dbReference type="ARBA" id="ARBA00023125"/>
    </source>
</evidence>
<dbReference type="Proteomes" id="UP000199103">
    <property type="component" value="Chromosome I"/>
</dbReference>
<dbReference type="InterPro" id="IPR009057">
    <property type="entry name" value="Homeodomain-like_sf"/>
</dbReference>
<dbReference type="Pfam" id="PF13977">
    <property type="entry name" value="TetR_C_6"/>
    <property type="match status" value="1"/>
</dbReference>
<dbReference type="InterPro" id="IPR001647">
    <property type="entry name" value="HTH_TetR"/>
</dbReference>
<dbReference type="PANTHER" id="PTHR30055">
    <property type="entry name" value="HTH-TYPE TRANSCRIPTIONAL REGULATOR RUTR"/>
    <property type="match status" value="1"/>
</dbReference>
<dbReference type="PRINTS" id="PR00455">
    <property type="entry name" value="HTHTETR"/>
</dbReference>
<dbReference type="PANTHER" id="PTHR30055:SF200">
    <property type="entry name" value="HTH-TYPE TRANSCRIPTIONAL REPRESSOR BDCR"/>
    <property type="match status" value="1"/>
</dbReference>
<keyword evidence="8" id="KW-1185">Reference proteome</keyword>
<evidence type="ECO:0000259" key="6">
    <source>
        <dbReference type="PROSITE" id="PS50977"/>
    </source>
</evidence>
<dbReference type="InterPro" id="IPR036271">
    <property type="entry name" value="Tet_transcr_reg_TetR-rel_C_sf"/>
</dbReference>
<dbReference type="Gene3D" id="1.10.357.10">
    <property type="entry name" value="Tetracycline Repressor, domain 2"/>
    <property type="match status" value="1"/>
</dbReference>
<dbReference type="OrthoDB" id="3288227at2"/>
<evidence type="ECO:0000313" key="7">
    <source>
        <dbReference type="EMBL" id="SDS65647.1"/>
    </source>
</evidence>
<dbReference type="EMBL" id="LT629772">
    <property type="protein sequence ID" value="SDS65647.1"/>
    <property type="molecule type" value="Genomic_DNA"/>
</dbReference>
<evidence type="ECO:0000313" key="8">
    <source>
        <dbReference type="Proteomes" id="UP000199103"/>
    </source>
</evidence>
<organism evidence="7 8">
    <name type="scientific">Microlunatus soli</name>
    <dbReference type="NCBI Taxonomy" id="630515"/>
    <lineage>
        <taxon>Bacteria</taxon>
        <taxon>Bacillati</taxon>
        <taxon>Actinomycetota</taxon>
        <taxon>Actinomycetes</taxon>
        <taxon>Propionibacteriales</taxon>
        <taxon>Propionibacteriaceae</taxon>
        <taxon>Microlunatus</taxon>
    </lineage>
</organism>
<name>A0A1H1TZJ7_9ACTN</name>
<dbReference type="GO" id="GO:0003700">
    <property type="term" value="F:DNA-binding transcription factor activity"/>
    <property type="evidence" value="ECO:0007669"/>
    <property type="project" value="TreeGrafter"/>
</dbReference>
<feature type="DNA-binding region" description="H-T-H motif" evidence="5">
    <location>
        <begin position="31"/>
        <end position="50"/>
    </location>
</feature>
<feature type="domain" description="HTH tetR-type" evidence="6">
    <location>
        <begin position="8"/>
        <end position="68"/>
    </location>
</feature>
<protein>
    <submittedName>
        <fullName evidence="7">Regulatory protein, tetR family</fullName>
    </submittedName>
</protein>
<dbReference type="InterPro" id="IPR039538">
    <property type="entry name" value="BetI_C"/>
</dbReference>
<dbReference type="AlphaFoldDB" id="A0A1H1TZJ7"/>
<keyword evidence="3 5" id="KW-0238">DNA-binding</keyword>
<dbReference type="GO" id="GO:0000976">
    <property type="term" value="F:transcription cis-regulatory region binding"/>
    <property type="evidence" value="ECO:0007669"/>
    <property type="project" value="TreeGrafter"/>
</dbReference>
<keyword evidence="2" id="KW-0805">Transcription regulation</keyword>
<reference evidence="7 8" key="1">
    <citation type="submission" date="2016-10" db="EMBL/GenBank/DDBJ databases">
        <authorList>
            <person name="de Groot N.N."/>
        </authorList>
    </citation>
    <scope>NUCLEOTIDE SEQUENCE [LARGE SCALE GENOMIC DNA]</scope>
    <source>
        <strain evidence="7 8">DSM 21800</strain>
    </source>
</reference>
<dbReference type="SUPFAM" id="SSF48498">
    <property type="entry name" value="Tetracyclin repressor-like, C-terminal domain"/>
    <property type="match status" value="1"/>
</dbReference>